<feature type="transmembrane region" description="Helical" evidence="1">
    <location>
        <begin position="34"/>
        <end position="51"/>
    </location>
</feature>
<keyword evidence="1" id="KW-1133">Transmembrane helix</keyword>
<accession>A0A518BA78</accession>
<keyword evidence="1" id="KW-0472">Membrane</keyword>
<keyword evidence="3" id="KW-1185">Reference proteome</keyword>
<reference evidence="2 3" key="1">
    <citation type="submission" date="2019-02" db="EMBL/GenBank/DDBJ databases">
        <title>Deep-cultivation of Planctomycetes and their phenomic and genomic characterization uncovers novel biology.</title>
        <authorList>
            <person name="Wiegand S."/>
            <person name="Jogler M."/>
            <person name="Boedeker C."/>
            <person name="Pinto D."/>
            <person name="Vollmers J."/>
            <person name="Rivas-Marin E."/>
            <person name="Kohn T."/>
            <person name="Peeters S.H."/>
            <person name="Heuer A."/>
            <person name="Rast P."/>
            <person name="Oberbeckmann S."/>
            <person name="Bunk B."/>
            <person name="Jeske O."/>
            <person name="Meyerdierks A."/>
            <person name="Storesund J.E."/>
            <person name="Kallscheuer N."/>
            <person name="Luecker S."/>
            <person name="Lage O.M."/>
            <person name="Pohl T."/>
            <person name="Merkel B.J."/>
            <person name="Hornburger P."/>
            <person name="Mueller R.-W."/>
            <person name="Bruemmer F."/>
            <person name="Labrenz M."/>
            <person name="Spormann A.M."/>
            <person name="Op den Camp H."/>
            <person name="Overmann J."/>
            <person name="Amann R."/>
            <person name="Jetten M.S.M."/>
            <person name="Mascher T."/>
            <person name="Medema M.H."/>
            <person name="Devos D.P."/>
            <person name="Kaster A.-K."/>
            <person name="Ovreas L."/>
            <person name="Rohde M."/>
            <person name="Galperin M.Y."/>
            <person name="Jogler C."/>
        </authorList>
    </citation>
    <scope>NUCLEOTIDE SEQUENCE [LARGE SCALE GENOMIC DNA]</scope>
    <source>
        <strain evidence="2 3">Pan216</strain>
    </source>
</reference>
<protein>
    <submittedName>
        <fullName evidence="2">Uncharacterized protein</fullName>
    </submittedName>
</protein>
<evidence type="ECO:0000256" key="1">
    <source>
        <dbReference type="SAM" id="Phobius"/>
    </source>
</evidence>
<keyword evidence="1" id="KW-0812">Transmembrane</keyword>
<dbReference type="KEGG" id="knv:Pan216_47670"/>
<proteinExistence type="predicted"/>
<evidence type="ECO:0000313" key="2">
    <source>
        <dbReference type="EMBL" id="QDU63886.1"/>
    </source>
</evidence>
<dbReference type="Proteomes" id="UP000317093">
    <property type="component" value="Chromosome"/>
</dbReference>
<name>A0A518BA78_9BACT</name>
<dbReference type="AlphaFoldDB" id="A0A518BA78"/>
<gene>
    <name evidence="2" type="ORF">Pan216_47670</name>
</gene>
<dbReference type="RefSeq" id="WP_419192870.1">
    <property type="nucleotide sequence ID" value="NZ_CP036279.1"/>
</dbReference>
<dbReference type="EMBL" id="CP036279">
    <property type="protein sequence ID" value="QDU63886.1"/>
    <property type="molecule type" value="Genomic_DNA"/>
</dbReference>
<sequence>MMFLLARILQFAGLVVLPVGILLELQGQFNLRESLLMAVFGAALFGVGYTIQASLSR</sequence>
<organism evidence="2 3">
    <name type="scientific">Kolteria novifilia</name>
    <dbReference type="NCBI Taxonomy" id="2527975"/>
    <lineage>
        <taxon>Bacteria</taxon>
        <taxon>Pseudomonadati</taxon>
        <taxon>Planctomycetota</taxon>
        <taxon>Planctomycetia</taxon>
        <taxon>Kolteriales</taxon>
        <taxon>Kolteriaceae</taxon>
        <taxon>Kolteria</taxon>
    </lineage>
</organism>
<evidence type="ECO:0000313" key="3">
    <source>
        <dbReference type="Proteomes" id="UP000317093"/>
    </source>
</evidence>